<dbReference type="InterPro" id="IPR051690">
    <property type="entry name" value="PseI-like"/>
</dbReference>
<dbReference type="PANTHER" id="PTHR42966:SF2">
    <property type="entry name" value="PSEUDAMINIC ACID SYNTHASE"/>
    <property type="match status" value="1"/>
</dbReference>
<organism evidence="2">
    <name type="scientific">marine metagenome</name>
    <dbReference type="NCBI Taxonomy" id="408172"/>
    <lineage>
        <taxon>unclassified sequences</taxon>
        <taxon>metagenomes</taxon>
        <taxon>ecological metagenomes</taxon>
    </lineage>
</organism>
<dbReference type="InterPro" id="IPR013785">
    <property type="entry name" value="Aldolase_TIM"/>
</dbReference>
<dbReference type="AlphaFoldDB" id="A0A382ZXB8"/>
<dbReference type="Gene3D" id="3.20.20.70">
    <property type="entry name" value="Aldolase class I"/>
    <property type="match status" value="1"/>
</dbReference>
<accession>A0A382ZXB8</accession>
<evidence type="ECO:0000259" key="1">
    <source>
        <dbReference type="Pfam" id="PF03102"/>
    </source>
</evidence>
<dbReference type="PANTHER" id="PTHR42966">
    <property type="entry name" value="N-ACETYLNEURAMINATE SYNTHASE"/>
    <property type="match status" value="1"/>
</dbReference>
<reference evidence="2" key="1">
    <citation type="submission" date="2018-05" db="EMBL/GenBank/DDBJ databases">
        <authorList>
            <person name="Lanie J.A."/>
            <person name="Ng W.-L."/>
            <person name="Kazmierczak K.M."/>
            <person name="Andrzejewski T.M."/>
            <person name="Davidsen T.M."/>
            <person name="Wayne K.J."/>
            <person name="Tettelin H."/>
            <person name="Glass J.I."/>
            <person name="Rusch D."/>
            <person name="Podicherti R."/>
            <person name="Tsui H.-C.T."/>
            <person name="Winkler M.E."/>
        </authorList>
    </citation>
    <scope>NUCLEOTIDE SEQUENCE</scope>
</reference>
<dbReference type="GO" id="GO:0047444">
    <property type="term" value="F:N-acylneuraminate-9-phosphate synthase activity"/>
    <property type="evidence" value="ECO:0007669"/>
    <property type="project" value="TreeGrafter"/>
</dbReference>
<dbReference type="InterPro" id="IPR013132">
    <property type="entry name" value="PseI/NeuA/B-like_N"/>
</dbReference>
<dbReference type="GO" id="GO:0016051">
    <property type="term" value="P:carbohydrate biosynthetic process"/>
    <property type="evidence" value="ECO:0007669"/>
    <property type="project" value="InterPro"/>
</dbReference>
<feature type="domain" description="PseI/NeuA/B-like" evidence="1">
    <location>
        <begin position="34"/>
        <end position="80"/>
    </location>
</feature>
<sequence>MKINDIEIGIDKPPIIIAEMSGNHNQSLERALQIVKAAANVGAHMFKLQTYTADTITLDVEGKDFFISDGDSLWKDRSLYAL</sequence>
<gene>
    <name evidence="2" type="ORF">METZ01_LOCUS453021</name>
</gene>
<dbReference type="Pfam" id="PF03102">
    <property type="entry name" value="NeuB"/>
    <property type="match status" value="1"/>
</dbReference>
<proteinExistence type="predicted"/>
<evidence type="ECO:0000313" key="2">
    <source>
        <dbReference type="EMBL" id="SVE00167.1"/>
    </source>
</evidence>
<dbReference type="EMBL" id="UINC01187441">
    <property type="protein sequence ID" value="SVE00167.1"/>
    <property type="molecule type" value="Genomic_DNA"/>
</dbReference>
<feature type="non-terminal residue" evidence="2">
    <location>
        <position position="82"/>
    </location>
</feature>
<dbReference type="SUPFAM" id="SSF51569">
    <property type="entry name" value="Aldolase"/>
    <property type="match status" value="1"/>
</dbReference>
<name>A0A382ZXB8_9ZZZZ</name>
<protein>
    <recommendedName>
        <fullName evidence="1">PseI/NeuA/B-like domain-containing protein</fullName>
    </recommendedName>
</protein>